<dbReference type="InterPro" id="IPR000595">
    <property type="entry name" value="cNMP-bd_dom"/>
</dbReference>
<keyword evidence="6" id="KW-0217">Developmental protein</keyword>
<dbReference type="Proteomes" id="UP000235803">
    <property type="component" value="Unassembled WGS sequence"/>
</dbReference>
<reference evidence="16 17" key="1">
    <citation type="submission" date="2018-01" db="EMBL/GenBank/DDBJ databases">
        <title>Halomonas endophytica sp. nov., isolated from storage liquid in the stems of Populus euphratica.</title>
        <authorList>
            <person name="Chen C."/>
        </authorList>
    </citation>
    <scope>NUCLEOTIDE SEQUENCE [LARGE SCALE GENOMIC DNA]</scope>
    <source>
        <strain evidence="16 17">MC28</strain>
    </source>
</reference>
<dbReference type="OrthoDB" id="6154918at2"/>
<evidence type="ECO:0000256" key="8">
    <source>
        <dbReference type="ARBA" id="ARBA00022692"/>
    </source>
</evidence>
<protein>
    <recommendedName>
        <fullName evidence="15">Cyclic nucleotide-binding domain-containing protein</fullName>
    </recommendedName>
</protein>
<dbReference type="SMART" id="SM00100">
    <property type="entry name" value="cNMP"/>
    <property type="match status" value="1"/>
</dbReference>
<comment type="subcellular location">
    <subcellularLocation>
        <location evidence="3">Cell junction</location>
        <location evidence="3">Tight junction</location>
    </subcellularLocation>
    <subcellularLocation>
        <location evidence="1">Lateral cell membrane</location>
    </subcellularLocation>
    <subcellularLocation>
        <location evidence="2">Membrane</location>
        <topology evidence="2">Multi-pass membrane protein</topology>
    </subcellularLocation>
</comment>
<keyword evidence="11 14" id="KW-1133">Transmembrane helix</keyword>
<dbReference type="PROSITE" id="PS50042">
    <property type="entry name" value="CNMP_BINDING_3"/>
    <property type="match status" value="1"/>
</dbReference>
<dbReference type="SUPFAM" id="SSF51206">
    <property type="entry name" value="cAMP-binding domain-like"/>
    <property type="match status" value="1"/>
</dbReference>
<keyword evidence="10" id="KW-0965">Cell junction</keyword>
<evidence type="ECO:0000256" key="13">
    <source>
        <dbReference type="ARBA" id="ARBA00023180"/>
    </source>
</evidence>
<accession>A0A2N7U6E1</accession>
<evidence type="ECO:0000256" key="1">
    <source>
        <dbReference type="ARBA" id="ARBA00004124"/>
    </source>
</evidence>
<keyword evidence="7" id="KW-1003">Cell membrane</keyword>
<name>A0A2N7U6E1_9GAMM</name>
<feature type="transmembrane region" description="Helical" evidence="14">
    <location>
        <begin position="12"/>
        <end position="29"/>
    </location>
</feature>
<dbReference type="Gene3D" id="2.60.120.10">
    <property type="entry name" value="Jelly Rolls"/>
    <property type="match status" value="1"/>
</dbReference>
<evidence type="ECO:0000259" key="15">
    <source>
        <dbReference type="PROSITE" id="PS50042"/>
    </source>
</evidence>
<dbReference type="EMBL" id="PNRF01000014">
    <property type="protein sequence ID" value="PMR76006.1"/>
    <property type="molecule type" value="Genomic_DNA"/>
</dbReference>
<proteinExistence type="inferred from homology"/>
<dbReference type="GO" id="GO:0016328">
    <property type="term" value="C:lateral plasma membrane"/>
    <property type="evidence" value="ECO:0007669"/>
    <property type="project" value="UniProtKB-SubCell"/>
</dbReference>
<evidence type="ECO:0000256" key="9">
    <source>
        <dbReference type="ARBA" id="ARBA00022889"/>
    </source>
</evidence>
<keyword evidence="8 14" id="KW-0812">Transmembrane</keyword>
<dbReference type="PANTHER" id="PTHR12101">
    <property type="entry name" value="POPEYE DOMAIN CONTAINING PROTEIN"/>
    <property type="match status" value="1"/>
</dbReference>
<evidence type="ECO:0000313" key="17">
    <source>
        <dbReference type="Proteomes" id="UP000235803"/>
    </source>
</evidence>
<evidence type="ECO:0000256" key="4">
    <source>
        <dbReference type="ARBA" id="ARBA00007146"/>
    </source>
</evidence>
<feature type="transmembrane region" description="Helical" evidence="14">
    <location>
        <begin position="58"/>
        <end position="80"/>
    </location>
</feature>
<gene>
    <name evidence="16" type="ORF">C1H69_07915</name>
</gene>
<keyword evidence="17" id="KW-1185">Reference proteome</keyword>
<dbReference type="InterPro" id="IPR006916">
    <property type="entry name" value="POPDC1-3"/>
</dbReference>
<comment type="caution">
    <text evidence="16">The sequence shown here is derived from an EMBL/GenBank/DDBJ whole genome shotgun (WGS) entry which is preliminary data.</text>
</comment>
<organism evidence="16 17">
    <name type="scientific">Billgrantia endophytica</name>
    <dbReference type="NCBI Taxonomy" id="2033802"/>
    <lineage>
        <taxon>Bacteria</taxon>
        <taxon>Pseudomonadati</taxon>
        <taxon>Pseudomonadota</taxon>
        <taxon>Gammaproteobacteria</taxon>
        <taxon>Oceanospirillales</taxon>
        <taxon>Halomonadaceae</taxon>
        <taxon>Billgrantia</taxon>
    </lineage>
</organism>
<sequence>MMEISSRHESMTTGLFFAANLLFCLAYVVRDMACLRAITIIAAFCTLPYFYFQATPLYSAMGWQGMFIAINAFNLTVLLLQRRPVLLDQRQSWLHQHTFRMLPPREMLKILHLSISQHCEAGETLVQQGEQLDRLILILDGAAQVHADGVHRASLQPGDLVGEMSFVTGDPASADVIASEPLDYLIWYRRDLETLYERSPGLKDAMQNVIGADMAQKLTRYPPFYSDIEDTRWKSGRREK</sequence>
<evidence type="ECO:0000256" key="5">
    <source>
        <dbReference type="ARBA" id="ARBA00022427"/>
    </source>
</evidence>
<keyword evidence="5" id="KW-0796">Tight junction</keyword>
<dbReference type="CDD" id="cd00038">
    <property type="entry name" value="CAP_ED"/>
    <property type="match status" value="1"/>
</dbReference>
<evidence type="ECO:0000256" key="14">
    <source>
        <dbReference type="SAM" id="Phobius"/>
    </source>
</evidence>
<evidence type="ECO:0000256" key="10">
    <source>
        <dbReference type="ARBA" id="ARBA00022949"/>
    </source>
</evidence>
<evidence type="ECO:0000256" key="7">
    <source>
        <dbReference type="ARBA" id="ARBA00022475"/>
    </source>
</evidence>
<evidence type="ECO:0000313" key="16">
    <source>
        <dbReference type="EMBL" id="PMR76006.1"/>
    </source>
</evidence>
<evidence type="ECO:0000256" key="6">
    <source>
        <dbReference type="ARBA" id="ARBA00022473"/>
    </source>
</evidence>
<dbReference type="InterPro" id="IPR014710">
    <property type="entry name" value="RmlC-like_jellyroll"/>
</dbReference>
<evidence type="ECO:0000256" key="3">
    <source>
        <dbReference type="ARBA" id="ARBA00004435"/>
    </source>
</evidence>
<dbReference type="InterPro" id="IPR018490">
    <property type="entry name" value="cNMP-bd_dom_sf"/>
</dbReference>
<dbReference type="Pfam" id="PF04831">
    <property type="entry name" value="POPDC1-3"/>
    <property type="match status" value="1"/>
</dbReference>
<dbReference type="PANTHER" id="PTHR12101:SF17">
    <property type="entry name" value="BLOOD VESSEL EPICARDIAL SUBSTANCE"/>
    <property type="match status" value="1"/>
</dbReference>
<dbReference type="GO" id="GO:0030552">
    <property type="term" value="F:cAMP binding"/>
    <property type="evidence" value="ECO:0007669"/>
    <property type="project" value="TreeGrafter"/>
</dbReference>
<evidence type="ECO:0000256" key="12">
    <source>
        <dbReference type="ARBA" id="ARBA00023136"/>
    </source>
</evidence>
<feature type="transmembrane region" description="Helical" evidence="14">
    <location>
        <begin position="34"/>
        <end position="52"/>
    </location>
</feature>
<keyword evidence="13" id="KW-0325">Glycoprotein</keyword>
<dbReference type="AlphaFoldDB" id="A0A2N7U6E1"/>
<dbReference type="GO" id="GO:0005923">
    <property type="term" value="C:bicellular tight junction"/>
    <property type="evidence" value="ECO:0007669"/>
    <property type="project" value="UniProtKB-SubCell"/>
</dbReference>
<dbReference type="GO" id="GO:0007155">
    <property type="term" value="P:cell adhesion"/>
    <property type="evidence" value="ECO:0007669"/>
    <property type="project" value="UniProtKB-KW"/>
</dbReference>
<evidence type="ECO:0000256" key="11">
    <source>
        <dbReference type="ARBA" id="ARBA00022989"/>
    </source>
</evidence>
<comment type="similarity">
    <text evidence="4">Belongs to the popeye family.</text>
</comment>
<keyword evidence="12 14" id="KW-0472">Membrane</keyword>
<feature type="domain" description="Cyclic nucleotide-binding" evidence="15">
    <location>
        <begin position="98"/>
        <end position="195"/>
    </location>
</feature>
<evidence type="ECO:0000256" key="2">
    <source>
        <dbReference type="ARBA" id="ARBA00004141"/>
    </source>
</evidence>
<dbReference type="InterPro" id="IPR055272">
    <property type="entry name" value="POPDC1-3_dom"/>
</dbReference>
<keyword evidence="9" id="KW-0130">Cell adhesion</keyword>
<dbReference type="Pfam" id="PF00027">
    <property type="entry name" value="cNMP_binding"/>
    <property type="match status" value="1"/>
</dbReference>